<feature type="transmembrane region" description="Helical" evidence="1">
    <location>
        <begin position="6"/>
        <end position="27"/>
    </location>
</feature>
<organism evidence="2 3">
    <name type="scientific">candidate division TA06 bacterium B3_TA06</name>
    <dbReference type="NCBI Taxonomy" id="2012487"/>
    <lineage>
        <taxon>Bacteria</taxon>
        <taxon>Bacteria division TA06</taxon>
    </lineage>
</organism>
<comment type="caution">
    <text evidence="2">The sequence shown here is derived from an EMBL/GenBank/DDBJ whole genome shotgun (WGS) entry which is preliminary data.</text>
</comment>
<evidence type="ECO:0000256" key="1">
    <source>
        <dbReference type="SAM" id="Phobius"/>
    </source>
</evidence>
<proteinExistence type="predicted"/>
<dbReference type="EMBL" id="NJBO01000022">
    <property type="protein sequence ID" value="TKJ39881.1"/>
    <property type="molecule type" value="Genomic_DNA"/>
</dbReference>
<keyword evidence="1" id="KW-0812">Transmembrane</keyword>
<sequence>MTFGEIAALVASLVSIGIAVTAIWLSIKFYELSSKASKGIEKATKDIEHSVSKLEQIFNTLYSDTFAMMKDTVTEMRKHAWPSQLDSETSLDKKAVDEAIDRKISSIKKEVDGKVLTILKNQNLTESKIKRISTDLDSLLEKTLSTVRKVEYESKAEQLRIYILRELQKRPIPITAEKLVVLMDREGFRIKSILEELEEMKGEKLITWTGRDLKPSTKIKLL</sequence>
<evidence type="ECO:0000313" key="3">
    <source>
        <dbReference type="Proteomes" id="UP000317778"/>
    </source>
</evidence>
<dbReference type="AlphaFoldDB" id="A0A532UY64"/>
<dbReference type="Proteomes" id="UP000317778">
    <property type="component" value="Unassembled WGS sequence"/>
</dbReference>
<reference evidence="2 3" key="1">
    <citation type="submission" date="2017-06" db="EMBL/GenBank/DDBJ databases">
        <title>Novel microbial phyla capable of carbon fixation and sulfur reduction in deep-sea sediments.</title>
        <authorList>
            <person name="Huang J."/>
            <person name="Baker B."/>
            <person name="Wang Y."/>
        </authorList>
    </citation>
    <scope>NUCLEOTIDE SEQUENCE [LARGE SCALE GENOMIC DNA]</scope>
    <source>
        <strain evidence="2">B3_TA06</strain>
    </source>
</reference>
<keyword evidence="1" id="KW-1133">Transmembrane helix</keyword>
<keyword evidence="1" id="KW-0472">Membrane</keyword>
<protein>
    <submittedName>
        <fullName evidence="2">Uncharacterized protein</fullName>
    </submittedName>
</protein>
<accession>A0A532UY64</accession>
<evidence type="ECO:0000313" key="2">
    <source>
        <dbReference type="EMBL" id="TKJ39881.1"/>
    </source>
</evidence>
<gene>
    <name evidence="2" type="ORF">CEE36_10140</name>
</gene>
<name>A0A532UY64_UNCT6</name>